<comment type="caution">
    <text evidence="2">The sequence shown here is derived from an EMBL/GenBank/DDBJ whole genome shotgun (WGS) entry which is preliminary data.</text>
</comment>
<evidence type="ECO:0000313" key="3">
    <source>
        <dbReference type="Proteomes" id="UP000521943"/>
    </source>
</evidence>
<evidence type="ECO:0000256" key="1">
    <source>
        <dbReference type="SAM" id="MobiDB-lite"/>
    </source>
</evidence>
<reference evidence="2 3" key="1">
    <citation type="submission" date="2020-07" db="EMBL/GenBank/DDBJ databases">
        <title>Comparative genomics of pyrophilous fungi reveals a link between fire events and developmental genes.</title>
        <authorList>
            <consortium name="DOE Joint Genome Institute"/>
            <person name="Steindorff A.S."/>
            <person name="Carver A."/>
            <person name="Calhoun S."/>
            <person name="Stillman K."/>
            <person name="Liu H."/>
            <person name="Lipzen A."/>
            <person name="Pangilinan J."/>
            <person name="Labutti K."/>
            <person name="Bruns T.D."/>
            <person name="Grigoriev I.V."/>
        </authorList>
    </citation>
    <scope>NUCLEOTIDE SEQUENCE [LARGE SCALE GENOMIC DNA]</scope>
    <source>
        <strain evidence="2 3">CBS 144469</strain>
    </source>
</reference>
<proteinExistence type="predicted"/>
<sequence length="254" mass="28840">MSLEKHTLFRLQEREDRRREEHIAAAREIGTLGRAIFMREGSYFNTKRTIRGLLFPSLASRPFLVSVPVRSGYHFGASAHHCEYETWVPHCPPLHRSWDPFGFDEEGCHSFRVATRQAQADNHAREDGGGPAHDCYVAFYVPKHTAAYDELPKNRALRVPKLRGNVLVMRMSNGLRDAFAVDVKVDEDLDILPQKVFEGLHPAARRAHRPNPATPLSNIAPSSTRRNSISLPATMRTHDLRLRPTRRHSVANAL</sequence>
<evidence type="ECO:0000313" key="2">
    <source>
        <dbReference type="EMBL" id="KAF6745922.1"/>
    </source>
</evidence>
<organism evidence="2 3">
    <name type="scientific">Ephemerocybe angulata</name>
    <dbReference type="NCBI Taxonomy" id="980116"/>
    <lineage>
        <taxon>Eukaryota</taxon>
        <taxon>Fungi</taxon>
        <taxon>Dikarya</taxon>
        <taxon>Basidiomycota</taxon>
        <taxon>Agaricomycotina</taxon>
        <taxon>Agaricomycetes</taxon>
        <taxon>Agaricomycetidae</taxon>
        <taxon>Agaricales</taxon>
        <taxon>Agaricineae</taxon>
        <taxon>Psathyrellaceae</taxon>
        <taxon>Ephemerocybe</taxon>
    </lineage>
</organism>
<feature type="compositionally biased region" description="Polar residues" evidence="1">
    <location>
        <begin position="216"/>
        <end position="231"/>
    </location>
</feature>
<dbReference type="Proteomes" id="UP000521943">
    <property type="component" value="Unassembled WGS sequence"/>
</dbReference>
<feature type="region of interest" description="Disordered" evidence="1">
    <location>
        <begin position="205"/>
        <end position="254"/>
    </location>
</feature>
<protein>
    <submittedName>
        <fullName evidence="2">Uncharacterized protein</fullName>
    </submittedName>
</protein>
<feature type="compositionally biased region" description="Basic residues" evidence="1">
    <location>
        <begin position="243"/>
        <end position="254"/>
    </location>
</feature>
<dbReference type="EMBL" id="JACGCI010000098">
    <property type="protein sequence ID" value="KAF6745922.1"/>
    <property type="molecule type" value="Genomic_DNA"/>
</dbReference>
<gene>
    <name evidence="2" type="ORF">DFP72DRAFT_855943</name>
</gene>
<keyword evidence="3" id="KW-1185">Reference proteome</keyword>
<dbReference type="AlphaFoldDB" id="A0A8H6LZ62"/>
<name>A0A8H6LZ62_9AGAR</name>
<accession>A0A8H6LZ62</accession>